<reference evidence="3" key="3">
    <citation type="submission" date="2025-09" db="UniProtKB">
        <authorList>
            <consortium name="Ensembl"/>
        </authorList>
    </citation>
    <scope>IDENTIFICATION</scope>
    <source>
        <strain evidence="3">Thoroughbred</strain>
    </source>
</reference>
<dbReference type="Bgee" id="ENSECAG00000004388">
    <property type="expression patterns" value="Expressed in triceps brachii and 11 other cell types or tissues"/>
</dbReference>
<dbReference type="Ensembl" id="ENSECAT00000004273.4">
    <property type="protein sequence ID" value="ENSECAP00000002951.4"/>
    <property type="gene ID" value="ENSECAG00000004388.4"/>
</dbReference>
<name>F7AYN0_HORSE</name>
<dbReference type="Proteomes" id="UP000002281">
    <property type="component" value="Chromosome 24"/>
</dbReference>
<reference evidence="3" key="2">
    <citation type="submission" date="2025-08" db="UniProtKB">
        <authorList>
            <consortium name="Ensembl"/>
        </authorList>
    </citation>
    <scope>IDENTIFICATION</scope>
    <source>
        <strain evidence="3">Thoroughbred</strain>
    </source>
</reference>
<dbReference type="HOGENOM" id="CLU_139836_0_0_1"/>
<evidence type="ECO:0000313" key="5">
    <source>
        <dbReference type="VGNC" id="VGNC:55270"/>
    </source>
</evidence>
<dbReference type="PaxDb" id="9796-ENSECAP00000002951"/>
<dbReference type="FunCoup" id="F7AYN0">
    <property type="interactions" value="6"/>
</dbReference>
<dbReference type="GO" id="GO:0005886">
    <property type="term" value="C:plasma membrane"/>
    <property type="evidence" value="ECO:0000318"/>
    <property type="project" value="GO_Central"/>
</dbReference>
<gene>
    <name evidence="5" type="primary">C24H14orf180</name>
    <name evidence="3" type="synonym">C14orf180</name>
</gene>
<keyword evidence="2" id="KW-0812">Transmembrane</keyword>
<feature type="compositionally biased region" description="Basic and acidic residues" evidence="1">
    <location>
        <begin position="12"/>
        <end position="25"/>
    </location>
</feature>
<reference evidence="3 4" key="1">
    <citation type="journal article" date="2009" name="Science">
        <title>Genome sequence, comparative analysis, and population genetics of the domestic horse.</title>
        <authorList>
            <consortium name="Broad Institute Genome Sequencing Platform"/>
            <consortium name="Broad Institute Whole Genome Assembly Team"/>
            <person name="Wade C.M."/>
            <person name="Giulotto E."/>
            <person name="Sigurdsson S."/>
            <person name="Zoli M."/>
            <person name="Gnerre S."/>
            <person name="Imsland F."/>
            <person name="Lear T.L."/>
            <person name="Adelson D.L."/>
            <person name="Bailey E."/>
            <person name="Bellone R.R."/>
            <person name="Bloecker H."/>
            <person name="Distl O."/>
            <person name="Edgar R.C."/>
            <person name="Garber M."/>
            <person name="Leeb T."/>
            <person name="Mauceli E."/>
            <person name="MacLeod J.N."/>
            <person name="Penedo M.C.T."/>
            <person name="Raison J.M."/>
            <person name="Sharpe T."/>
            <person name="Vogel J."/>
            <person name="Andersson L."/>
            <person name="Antczak D.F."/>
            <person name="Biagi T."/>
            <person name="Binns M.M."/>
            <person name="Chowdhary B.P."/>
            <person name="Coleman S.J."/>
            <person name="Della Valle G."/>
            <person name="Fryc S."/>
            <person name="Guerin G."/>
            <person name="Hasegawa T."/>
            <person name="Hill E.W."/>
            <person name="Jurka J."/>
            <person name="Kiialainen A."/>
            <person name="Lindgren G."/>
            <person name="Liu J."/>
            <person name="Magnani E."/>
            <person name="Mickelson J.R."/>
            <person name="Murray J."/>
            <person name="Nergadze S.G."/>
            <person name="Onofrio R."/>
            <person name="Pedroni S."/>
            <person name="Piras M.F."/>
            <person name="Raudsepp T."/>
            <person name="Rocchi M."/>
            <person name="Roeed K.H."/>
            <person name="Ryder O.A."/>
            <person name="Searle S."/>
            <person name="Skow L."/>
            <person name="Swinburne J.E."/>
            <person name="Syvaenen A.C."/>
            <person name="Tozaki T."/>
            <person name="Valberg S.J."/>
            <person name="Vaudin M."/>
            <person name="White J.R."/>
            <person name="Zody M.C."/>
            <person name="Lander E.S."/>
            <person name="Lindblad-Toh K."/>
        </authorList>
    </citation>
    <scope>NUCLEOTIDE SEQUENCE [LARGE SCALE GENOMIC DNA]</scope>
    <source>
        <strain evidence="3 4">Thoroughbred</strain>
    </source>
</reference>
<proteinExistence type="predicted"/>
<evidence type="ECO:0000256" key="2">
    <source>
        <dbReference type="SAM" id="Phobius"/>
    </source>
</evidence>
<dbReference type="AlphaFoldDB" id="F7AYN0"/>
<dbReference type="GeneTree" id="ENSGT00390000001214"/>
<dbReference type="Pfam" id="PF15555">
    <property type="entry name" value="DUF4658"/>
    <property type="match status" value="1"/>
</dbReference>
<keyword evidence="2" id="KW-0472">Membrane</keyword>
<organism evidence="3 4">
    <name type="scientific">Equus caballus</name>
    <name type="common">Horse</name>
    <dbReference type="NCBI Taxonomy" id="9796"/>
    <lineage>
        <taxon>Eukaryota</taxon>
        <taxon>Metazoa</taxon>
        <taxon>Chordata</taxon>
        <taxon>Craniata</taxon>
        <taxon>Vertebrata</taxon>
        <taxon>Euteleostomi</taxon>
        <taxon>Mammalia</taxon>
        <taxon>Eutheria</taxon>
        <taxon>Laurasiatheria</taxon>
        <taxon>Perissodactyla</taxon>
        <taxon>Equidae</taxon>
        <taxon>Equus</taxon>
    </lineage>
</organism>
<dbReference type="STRING" id="9796.ENSECAP00000002951"/>
<dbReference type="PANTHER" id="PTHR36868:SF1">
    <property type="entry name" value="NUTRITIONALLY-REGULATED ADIPOSE AND CARDIAC ENRICHED PROTEIN HOMOLOG"/>
    <property type="match status" value="1"/>
</dbReference>
<evidence type="ECO:0000256" key="1">
    <source>
        <dbReference type="SAM" id="MobiDB-lite"/>
    </source>
</evidence>
<evidence type="ECO:0000313" key="4">
    <source>
        <dbReference type="Proteomes" id="UP000002281"/>
    </source>
</evidence>
<feature type="compositionally biased region" description="Polar residues" evidence="1">
    <location>
        <begin position="1"/>
        <end position="10"/>
    </location>
</feature>
<keyword evidence="4" id="KW-1185">Reference proteome</keyword>
<keyword evidence="2" id="KW-1133">Transmembrane helix</keyword>
<dbReference type="InParanoid" id="F7AYN0"/>
<protein>
    <submittedName>
        <fullName evidence="3">Chromosome 24 C14orf180 homolog</fullName>
    </submittedName>
</protein>
<sequence length="150" mass="16945">MRTTAQTLSPDSRPETPHQTRKNEEAAPGTAMPRVGRSQEDDRTCPSSILRRSPRGRRGQGTEPQRTSRHVRFHEPLEVAVHSSSRPRPRGSSLLLRLSVCVLLLLVLGLYCSRVKPIALALEDLRARLLVLILRLRHVAVTCYRCLLRL</sequence>
<accession>F7AYN0</accession>
<dbReference type="PANTHER" id="PTHR36868">
    <property type="entry name" value="NUTRITIONALLY-REGULATED ADIPOSE AND CARDIAC ENRICHED PROTEIN HOMOLOG"/>
    <property type="match status" value="1"/>
</dbReference>
<dbReference type="VGNC" id="VGNC:55270">
    <property type="gene designation" value="C24H14orf180"/>
</dbReference>
<evidence type="ECO:0000313" key="3">
    <source>
        <dbReference type="Ensembl" id="ENSECAP00000002951.4"/>
    </source>
</evidence>
<feature type="region of interest" description="Disordered" evidence="1">
    <location>
        <begin position="1"/>
        <end position="72"/>
    </location>
</feature>
<feature type="transmembrane region" description="Helical" evidence="2">
    <location>
        <begin position="94"/>
        <end position="111"/>
    </location>
</feature>
<dbReference type="InterPro" id="IPR028114">
    <property type="entry name" value="DUF4658"/>
</dbReference>